<organism evidence="1 2">
    <name type="scientific">Gelidibacter maritimus</name>
    <dbReference type="NCBI Taxonomy" id="2761487"/>
    <lineage>
        <taxon>Bacteria</taxon>
        <taxon>Pseudomonadati</taxon>
        <taxon>Bacteroidota</taxon>
        <taxon>Flavobacteriia</taxon>
        <taxon>Flavobacteriales</taxon>
        <taxon>Flavobacteriaceae</taxon>
        <taxon>Gelidibacter</taxon>
    </lineage>
</organism>
<dbReference type="EMBL" id="JACGLT010000010">
    <property type="protein sequence ID" value="MBA6153610.1"/>
    <property type="molecule type" value="Genomic_DNA"/>
</dbReference>
<evidence type="ECO:0000313" key="2">
    <source>
        <dbReference type="Proteomes" id="UP000541857"/>
    </source>
</evidence>
<gene>
    <name evidence="1" type="ORF">H3Z82_12825</name>
</gene>
<dbReference type="Proteomes" id="UP000541857">
    <property type="component" value="Unassembled WGS sequence"/>
</dbReference>
<reference evidence="1 2" key="1">
    <citation type="submission" date="2020-07" db="EMBL/GenBank/DDBJ databases">
        <title>Bacterium isolated from marine sediment.</title>
        <authorList>
            <person name="Shang D."/>
        </authorList>
    </citation>
    <scope>NUCLEOTIDE SEQUENCE [LARGE SCALE GENOMIC DNA]</scope>
    <source>
        <strain evidence="1 2">F6074</strain>
    </source>
</reference>
<dbReference type="AlphaFoldDB" id="A0A7W2R500"/>
<keyword evidence="2" id="KW-1185">Reference proteome</keyword>
<sequence length="57" mass="6122">MEDNNDIVDSTLNVVSNSITNFDNVLGHIPLYKSGHNIGGAISKLIDSVVDVIPDIK</sequence>
<proteinExistence type="predicted"/>
<dbReference type="RefSeq" id="WP_182205908.1">
    <property type="nucleotide sequence ID" value="NZ_JACGLT010000010.1"/>
</dbReference>
<comment type="caution">
    <text evidence="1">The sequence shown here is derived from an EMBL/GenBank/DDBJ whole genome shotgun (WGS) entry which is preliminary data.</text>
</comment>
<evidence type="ECO:0000313" key="1">
    <source>
        <dbReference type="EMBL" id="MBA6153610.1"/>
    </source>
</evidence>
<name>A0A7W2R500_9FLAO</name>
<protein>
    <submittedName>
        <fullName evidence="1">Uncharacterized protein</fullName>
    </submittedName>
</protein>
<accession>A0A7W2R500</accession>